<evidence type="ECO:0000313" key="2">
    <source>
        <dbReference type="EMBL" id="KAG2379928.1"/>
    </source>
</evidence>
<feature type="compositionally biased region" description="Basic residues" evidence="1">
    <location>
        <begin position="155"/>
        <end position="165"/>
    </location>
</feature>
<evidence type="ECO:0000313" key="3">
    <source>
        <dbReference type="Proteomes" id="UP000743370"/>
    </source>
</evidence>
<dbReference type="Proteomes" id="UP000743370">
    <property type="component" value="Unassembled WGS sequence"/>
</dbReference>
<dbReference type="EMBL" id="JABFOF010000009">
    <property type="protein sequence ID" value="KAG2379928.1"/>
    <property type="molecule type" value="Genomic_DNA"/>
</dbReference>
<name>A0A8T0JNU3_PHAAN</name>
<protein>
    <submittedName>
        <fullName evidence="2">Uncharacterized protein</fullName>
    </submittedName>
</protein>
<evidence type="ECO:0000256" key="1">
    <source>
        <dbReference type="SAM" id="MobiDB-lite"/>
    </source>
</evidence>
<sequence>MLLPLHDPTAPPPSHLRRRNRPLLPLPPATPLLLRHLPQTLLLQPHLSLHLLRQVRPHSLNHQPQRQDPLFLRPHLRLPPLRRRHDRHRHHPLLPPPPEEHHRPRGLRHEHRGRGSERHRNGTEEEHEGQERGGTKGEVGDEGGGPDGCIPNPGRRNHRFVRRHRRFSPRRRETCVGVGREYGVRSGCEVQSLEMDCRMIREHQRLAI</sequence>
<feature type="compositionally biased region" description="Basic residues" evidence="1">
    <location>
        <begin position="79"/>
        <end position="92"/>
    </location>
</feature>
<reference evidence="2 3" key="1">
    <citation type="submission" date="2020-05" db="EMBL/GenBank/DDBJ databases">
        <title>Vigna angularis (adzuki bean) Var. LongXiaoDou No. 4 denovo assembly.</title>
        <authorList>
            <person name="Xiang H."/>
        </authorList>
    </citation>
    <scope>NUCLEOTIDE SEQUENCE [LARGE SCALE GENOMIC DNA]</scope>
    <source>
        <tissue evidence="2">Leaf</tissue>
    </source>
</reference>
<feature type="region of interest" description="Disordered" evidence="1">
    <location>
        <begin position="1"/>
        <end position="23"/>
    </location>
</feature>
<feature type="compositionally biased region" description="Basic and acidic residues" evidence="1">
    <location>
        <begin position="113"/>
        <end position="139"/>
    </location>
</feature>
<feature type="region of interest" description="Disordered" evidence="1">
    <location>
        <begin position="79"/>
        <end position="165"/>
    </location>
</feature>
<accession>A0A8T0JNU3</accession>
<gene>
    <name evidence="2" type="ORF">HKW66_Vig0167070</name>
</gene>
<comment type="caution">
    <text evidence="2">The sequence shown here is derived from an EMBL/GenBank/DDBJ whole genome shotgun (WGS) entry which is preliminary data.</text>
</comment>
<proteinExistence type="predicted"/>
<dbReference type="AlphaFoldDB" id="A0A8T0JNU3"/>
<feature type="compositionally biased region" description="Basic residues" evidence="1">
    <location>
        <begin position="103"/>
        <end position="112"/>
    </location>
</feature>
<organism evidence="2 3">
    <name type="scientific">Phaseolus angularis</name>
    <name type="common">Azuki bean</name>
    <name type="synonym">Vigna angularis</name>
    <dbReference type="NCBI Taxonomy" id="3914"/>
    <lineage>
        <taxon>Eukaryota</taxon>
        <taxon>Viridiplantae</taxon>
        <taxon>Streptophyta</taxon>
        <taxon>Embryophyta</taxon>
        <taxon>Tracheophyta</taxon>
        <taxon>Spermatophyta</taxon>
        <taxon>Magnoliopsida</taxon>
        <taxon>eudicotyledons</taxon>
        <taxon>Gunneridae</taxon>
        <taxon>Pentapetalae</taxon>
        <taxon>rosids</taxon>
        <taxon>fabids</taxon>
        <taxon>Fabales</taxon>
        <taxon>Fabaceae</taxon>
        <taxon>Papilionoideae</taxon>
        <taxon>50 kb inversion clade</taxon>
        <taxon>NPAAA clade</taxon>
        <taxon>indigoferoid/millettioid clade</taxon>
        <taxon>Phaseoleae</taxon>
        <taxon>Vigna</taxon>
    </lineage>
</organism>